<feature type="domain" description="Sigma-54 factor interaction" evidence="7">
    <location>
        <begin position="240"/>
        <end position="469"/>
    </location>
</feature>
<dbReference type="InterPro" id="IPR009057">
    <property type="entry name" value="Homeodomain-like_sf"/>
</dbReference>
<evidence type="ECO:0000256" key="5">
    <source>
        <dbReference type="ARBA" id="ARBA00023163"/>
    </source>
</evidence>
<dbReference type="Pfam" id="PF00158">
    <property type="entry name" value="Sigma54_activat"/>
    <property type="match status" value="1"/>
</dbReference>
<dbReference type="InterPro" id="IPR002078">
    <property type="entry name" value="Sigma_54_int"/>
</dbReference>
<dbReference type="PROSITE" id="PS50045">
    <property type="entry name" value="SIGMA54_INTERACT_4"/>
    <property type="match status" value="1"/>
</dbReference>
<keyword evidence="2" id="KW-0067">ATP-binding</keyword>
<evidence type="ECO:0000256" key="4">
    <source>
        <dbReference type="ARBA" id="ARBA00023125"/>
    </source>
</evidence>
<dbReference type="Pfam" id="PF25601">
    <property type="entry name" value="AAA_lid_14"/>
    <property type="match status" value="1"/>
</dbReference>
<name>A0ABW8NIR4_9GAMM</name>
<dbReference type="PANTHER" id="PTHR32071">
    <property type="entry name" value="TRANSCRIPTIONAL REGULATORY PROTEIN"/>
    <property type="match status" value="1"/>
</dbReference>
<dbReference type="SUPFAM" id="SSF52540">
    <property type="entry name" value="P-loop containing nucleoside triphosphate hydrolases"/>
    <property type="match status" value="1"/>
</dbReference>
<dbReference type="InterPro" id="IPR024096">
    <property type="entry name" value="NO_sig/Golgi_transp_ligand-bd"/>
</dbReference>
<keyword evidence="4" id="KW-0238">DNA-binding</keyword>
<dbReference type="EMBL" id="JBBKTX010000011">
    <property type="protein sequence ID" value="MFK4752863.1"/>
    <property type="molecule type" value="Genomic_DNA"/>
</dbReference>
<dbReference type="InterPro" id="IPR025662">
    <property type="entry name" value="Sigma_54_int_dom_ATP-bd_1"/>
</dbReference>
<dbReference type="InterPro" id="IPR002197">
    <property type="entry name" value="HTH_Fis"/>
</dbReference>
<dbReference type="PROSITE" id="PS00675">
    <property type="entry name" value="SIGMA54_INTERACT_1"/>
    <property type="match status" value="1"/>
</dbReference>
<dbReference type="InterPro" id="IPR025943">
    <property type="entry name" value="Sigma_54_int_dom_ATP-bd_2"/>
</dbReference>
<dbReference type="InterPro" id="IPR058031">
    <property type="entry name" value="AAA_lid_NorR"/>
</dbReference>
<accession>A0ABW8NIR4</accession>
<protein>
    <submittedName>
        <fullName evidence="8">Sigma 54-interacting transcriptional regulator</fullName>
    </submittedName>
</protein>
<keyword evidence="9" id="KW-1185">Reference proteome</keyword>
<dbReference type="SMART" id="SM00989">
    <property type="entry name" value="V4R"/>
    <property type="match status" value="1"/>
</dbReference>
<keyword evidence="1" id="KW-0547">Nucleotide-binding</keyword>
<dbReference type="Proteomes" id="UP001620597">
    <property type="component" value="Unassembled WGS sequence"/>
</dbReference>
<evidence type="ECO:0000313" key="8">
    <source>
        <dbReference type="EMBL" id="MFK4752863.1"/>
    </source>
</evidence>
<dbReference type="SUPFAM" id="SSF46689">
    <property type="entry name" value="Homeodomain-like"/>
    <property type="match status" value="1"/>
</dbReference>
<sequence>MSAHNPHQTLHPIREFIDDQALAEKLRFAPDSGLIQLFENRMLLVHGFSLAALRRELIERLGLDKTREMFTRLGYQQGVADARSLIESEGGQTDTKLAMLPRLRELQGFVRNQAVDRMHFNEQTGDFWGDYYWQSSWEADAHLQHYSISGIPACWMMTGYACGATTTMMGRPILWREVECVAMGHARCRVVGQPLDECDDSAEHLKFLQIEDFVAAPGRRPPPRQDKGFQLADISSLPDLVGASASFNAAVHLLKRVAPTDATVLLKGESGVGKERFSKTLHAIGPRADKPLISVNCAAIPADLVEAELFGVEKGAFTGATVSRPGRFERADGGTLFLDEIASLPLHAQGKLLRVLQEGEVERVGDIRVRAVDVRIVAAANRNLRDEVKAGRFREDLFYRLNVFPIEIPPLRERREDLPLMVSVFVKRYSQRFNKVIKGITQRASEALWAYEWPGNVRELENIIERAVILADNDANIDLHHLFSGDEDNLEILFKLGPDGELTRSGRGEPSAAANTRVTDHPLPSAGDGSSDGLIASFLDTFGSLESMETSALDYALAQSGGNLSAAARLLKMTRAQFEYRLKKYRQLQRSH</sequence>
<evidence type="ECO:0000313" key="9">
    <source>
        <dbReference type="Proteomes" id="UP001620597"/>
    </source>
</evidence>
<dbReference type="InterPro" id="IPR010523">
    <property type="entry name" value="XylR_N"/>
</dbReference>
<dbReference type="SUPFAM" id="SSF111126">
    <property type="entry name" value="Ligand-binding domain in the NO signalling and Golgi transport"/>
    <property type="match status" value="1"/>
</dbReference>
<evidence type="ECO:0000259" key="7">
    <source>
        <dbReference type="PROSITE" id="PS50045"/>
    </source>
</evidence>
<dbReference type="Pfam" id="PF02954">
    <property type="entry name" value="HTH_8"/>
    <property type="match status" value="1"/>
</dbReference>
<organism evidence="8 9">
    <name type="scientific">Oceanobacter antarcticus</name>
    <dbReference type="NCBI Taxonomy" id="3133425"/>
    <lineage>
        <taxon>Bacteria</taxon>
        <taxon>Pseudomonadati</taxon>
        <taxon>Pseudomonadota</taxon>
        <taxon>Gammaproteobacteria</taxon>
        <taxon>Oceanospirillales</taxon>
        <taxon>Oceanospirillaceae</taxon>
        <taxon>Oceanobacter</taxon>
    </lineage>
</organism>
<dbReference type="SMART" id="SM00382">
    <property type="entry name" value="AAA"/>
    <property type="match status" value="1"/>
</dbReference>
<evidence type="ECO:0000256" key="1">
    <source>
        <dbReference type="ARBA" id="ARBA00022741"/>
    </source>
</evidence>
<proteinExistence type="predicted"/>
<dbReference type="Gene3D" id="3.30.1380.20">
    <property type="entry name" value="Trafficking protein particle complex subunit 3"/>
    <property type="match status" value="1"/>
</dbReference>
<dbReference type="InterPro" id="IPR004096">
    <property type="entry name" value="V4R"/>
</dbReference>
<gene>
    <name evidence="8" type="ORF">WG929_10625</name>
</gene>
<evidence type="ECO:0000256" key="2">
    <source>
        <dbReference type="ARBA" id="ARBA00022840"/>
    </source>
</evidence>
<dbReference type="Pfam" id="PF06505">
    <property type="entry name" value="XylR_N"/>
    <property type="match status" value="1"/>
</dbReference>
<dbReference type="PRINTS" id="PR01590">
    <property type="entry name" value="HTHFIS"/>
</dbReference>
<feature type="region of interest" description="Disordered" evidence="6">
    <location>
        <begin position="504"/>
        <end position="529"/>
    </location>
</feature>
<comment type="caution">
    <text evidence="8">The sequence shown here is derived from an EMBL/GenBank/DDBJ whole genome shotgun (WGS) entry which is preliminary data.</text>
</comment>
<dbReference type="RefSeq" id="WP_416206001.1">
    <property type="nucleotide sequence ID" value="NZ_JBBKTX010000011.1"/>
</dbReference>
<dbReference type="InterPro" id="IPR027417">
    <property type="entry name" value="P-loop_NTPase"/>
</dbReference>
<dbReference type="InterPro" id="IPR003593">
    <property type="entry name" value="AAA+_ATPase"/>
</dbReference>
<dbReference type="CDD" id="cd00009">
    <property type="entry name" value="AAA"/>
    <property type="match status" value="1"/>
</dbReference>
<dbReference type="Pfam" id="PF02830">
    <property type="entry name" value="V4R"/>
    <property type="match status" value="1"/>
</dbReference>
<dbReference type="PROSITE" id="PS00688">
    <property type="entry name" value="SIGMA54_INTERACT_3"/>
    <property type="match status" value="1"/>
</dbReference>
<evidence type="ECO:0000256" key="3">
    <source>
        <dbReference type="ARBA" id="ARBA00023015"/>
    </source>
</evidence>
<dbReference type="InterPro" id="IPR025944">
    <property type="entry name" value="Sigma_54_int_dom_CS"/>
</dbReference>
<dbReference type="Gene3D" id="3.40.50.300">
    <property type="entry name" value="P-loop containing nucleotide triphosphate hydrolases"/>
    <property type="match status" value="1"/>
</dbReference>
<keyword evidence="5" id="KW-0804">Transcription</keyword>
<reference evidence="8 9" key="1">
    <citation type="submission" date="2024-03" db="EMBL/GenBank/DDBJ databases">
        <title>High-quality draft genome sequence of Oceanobacter sp. wDCs-4.</title>
        <authorList>
            <person name="Dong C."/>
        </authorList>
    </citation>
    <scope>NUCLEOTIDE SEQUENCE [LARGE SCALE GENOMIC DNA]</scope>
    <source>
        <strain evidence="9">wDCs-4</strain>
    </source>
</reference>
<dbReference type="PROSITE" id="PS00676">
    <property type="entry name" value="SIGMA54_INTERACT_2"/>
    <property type="match status" value="1"/>
</dbReference>
<dbReference type="PANTHER" id="PTHR32071:SF113">
    <property type="entry name" value="ALGINATE BIOSYNTHESIS TRANSCRIPTIONAL REGULATORY PROTEIN ALGB"/>
    <property type="match status" value="1"/>
</dbReference>
<evidence type="ECO:0000256" key="6">
    <source>
        <dbReference type="SAM" id="MobiDB-lite"/>
    </source>
</evidence>
<keyword evidence="3" id="KW-0805">Transcription regulation</keyword>
<dbReference type="Gene3D" id="1.10.10.60">
    <property type="entry name" value="Homeodomain-like"/>
    <property type="match status" value="1"/>
</dbReference>
<dbReference type="Gene3D" id="1.10.8.60">
    <property type="match status" value="1"/>
</dbReference>